<proteinExistence type="predicted"/>
<organism evidence="2">
    <name type="scientific">Anguilla anguilla</name>
    <name type="common">European freshwater eel</name>
    <name type="synonym">Muraena anguilla</name>
    <dbReference type="NCBI Taxonomy" id="7936"/>
    <lineage>
        <taxon>Eukaryota</taxon>
        <taxon>Metazoa</taxon>
        <taxon>Chordata</taxon>
        <taxon>Craniata</taxon>
        <taxon>Vertebrata</taxon>
        <taxon>Euteleostomi</taxon>
        <taxon>Actinopterygii</taxon>
        <taxon>Neopterygii</taxon>
        <taxon>Teleostei</taxon>
        <taxon>Anguilliformes</taxon>
        <taxon>Anguillidae</taxon>
        <taxon>Anguilla</taxon>
    </lineage>
</organism>
<feature type="region of interest" description="Disordered" evidence="1">
    <location>
        <begin position="87"/>
        <end position="106"/>
    </location>
</feature>
<evidence type="ECO:0000256" key="1">
    <source>
        <dbReference type="SAM" id="MobiDB-lite"/>
    </source>
</evidence>
<dbReference type="AlphaFoldDB" id="A0A0E9W7H5"/>
<name>A0A0E9W7H5_ANGAN</name>
<reference evidence="2" key="2">
    <citation type="journal article" date="2015" name="Fish Shellfish Immunol.">
        <title>Early steps in the European eel (Anguilla anguilla)-Vibrio vulnificus interaction in the gills: Role of the RtxA13 toxin.</title>
        <authorList>
            <person name="Callol A."/>
            <person name="Pajuelo D."/>
            <person name="Ebbesson L."/>
            <person name="Teles M."/>
            <person name="MacKenzie S."/>
            <person name="Amaro C."/>
        </authorList>
    </citation>
    <scope>NUCLEOTIDE SEQUENCE</scope>
</reference>
<evidence type="ECO:0000313" key="2">
    <source>
        <dbReference type="EMBL" id="JAH86324.1"/>
    </source>
</evidence>
<sequence>MWGVAGYVGISVLTNAPKRKYASRLTHNGRRTALKSDSPLASPVSIAECFMCIPEWGGLRRARAVEEQQRARRRPCTGKTLLQFRSGVEGVGVTPPPRPRSKRGAL</sequence>
<dbReference type="EMBL" id="GBXM01022253">
    <property type="protein sequence ID" value="JAH86324.1"/>
    <property type="molecule type" value="Transcribed_RNA"/>
</dbReference>
<protein>
    <submittedName>
        <fullName evidence="2">Uncharacterized protein</fullName>
    </submittedName>
</protein>
<reference evidence="2" key="1">
    <citation type="submission" date="2014-11" db="EMBL/GenBank/DDBJ databases">
        <authorList>
            <person name="Amaro Gonzalez C."/>
        </authorList>
    </citation>
    <scope>NUCLEOTIDE SEQUENCE</scope>
</reference>
<accession>A0A0E9W7H5</accession>